<dbReference type="Proteomes" id="UP001154282">
    <property type="component" value="Unassembled WGS sequence"/>
</dbReference>
<keyword evidence="3" id="KW-1185">Reference proteome</keyword>
<sequence length="140" mass="15285">MKEEGSDSSTLMPEGTCHAAGGGTAVNRDQGGCGYAMLRNLLMSWTKRVDFLPFETGCWFLIRNCAALNSKIMRTGASTLEFSLRGGYVVLLSVSGFLCSGPVTKLGYFRVLPFPTVILRTGEFQRHPILVIDCFPVEVP</sequence>
<dbReference type="EMBL" id="CAMGYJ010000005">
    <property type="protein sequence ID" value="CAI0411061.1"/>
    <property type="molecule type" value="Genomic_DNA"/>
</dbReference>
<accession>A0AAV0NJ12</accession>
<evidence type="ECO:0000313" key="3">
    <source>
        <dbReference type="Proteomes" id="UP001154282"/>
    </source>
</evidence>
<dbReference type="AlphaFoldDB" id="A0AAV0NJ12"/>
<gene>
    <name evidence="1" type="ORF">LITE_LOCUS15010</name>
    <name evidence="2" type="ORF">LITE_LOCUS33614</name>
</gene>
<comment type="caution">
    <text evidence="2">The sequence shown here is derived from an EMBL/GenBank/DDBJ whole genome shotgun (WGS) entry which is preliminary data.</text>
</comment>
<reference evidence="2" key="1">
    <citation type="submission" date="2022-08" db="EMBL/GenBank/DDBJ databases">
        <authorList>
            <person name="Gutierrez-Valencia J."/>
        </authorList>
    </citation>
    <scope>NUCLEOTIDE SEQUENCE</scope>
</reference>
<organism evidence="2 3">
    <name type="scientific">Linum tenue</name>
    <dbReference type="NCBI Taxonomy" id="586396"/>
    <lineage>
        <taxon>Eukaryota</taxon>
        <taxon>Viridiplantae</taxon>
        <taxon>Streptophyta</taxon>
        <taxon>Embryophyta</taxon>
        <taxon>Tracheophyta</taxon>
        <taxon>Spermatophyta</taxon>
        <taxon>Magnoliopsida</taxon>
        <taxon>eudicotyledons</taxon>
        <taxon>Gunneridae</taxon>
        <taxon>Pentapetalae</taxon>
        <taxon>rosids</taxon>
        <taxon>fabids</taxon>
        <taxon>Malpighiales</taxon>
        <taxon>Linaceae</taxon>
        <taxon>Linum</taxon>
    </lineage>
</organism>
<protein>
    <submittedName>
        <fullName evidence="2">Uncharacterized protein</fullName>
    </submittedName>
</protein>
<name>A0AAV0NJ12_9ROSI</name>
<evidence type="ECO:0000313" key="2">
    <source>
        <dbReference type="EMBL" id="CAI0458598.1"/>
    </source>
</evidence>
<dbReference type="EMBL" id="CAMGYJ010000008">
    <property type="protein sequence ID" value="CAI0458598.1"/>
    <property type="molecule type" value="Genomic_DNA"/>
</dbReference>
<evidence type="ECO:0000313" key="1">
    <source>
        <dbReference type="EMBL" id="CAI0411061.1"/>
    </source>
</evidence>
<proteinExistence type="predicted"/>